<keyword evidence="1" id="KW-0812">Transmembrane</keyword>
<sequence>MFNMVGQGLPWLIFFNTLFYLSGLIPNFACEFFIFGND</sequence>
<name>A0A5J4R1B7_9ZZZZ</name>
<accession>A0A5J4R1B7</accession>
<feature type="transmembrane region" description="Helical" evidence="1">
    <location>
        <begin position="12"/>
        <end position="35"/>
    </location>
</feature>
<comment type="caution">
    <text evidence="2">The sequence shown here is derived from an EMBL/GenBank/DDBJ whole genome shotgun (WGS) entry which is preliminary data.</text>
</comment>
<reference evidence="2" key="1">
    <citation type="submission" date="2019-03" db="EMBL/GenBank/DDBJ databases">
        <title>Single cell metagenomics reveals metabolic interactions within the superorganism composed of flagellate Streblomastix strix and complex community of Bacteroidetes bacteria on its surface.</title>
        <authorList>
            <person name="Treitli S.C."/>
            <person name="Kolisko M."/>
            <person name="Husnik F."/>
            <person name="Keeling P."/>
            <person name="Hampl V."/>
        </authorList>
    </citation>
    <scope>NUCLEOTIDE SEQUENCE</scope>
    <source>
        <strain evidence="2">STM</strain>
    </source>
</reference>
<keyword evidence="1" id="KW-0472">Membrane</keyword>
<organism evidence="2">
    <name type="scientific">termite gut metagenome</name>
    <dbReference type="NCBI Taxonomy" id="433724"/>
    <lineage>
        <taxon>unclassified sequences</taxon>
        <taxon>metagenomes</taxon>
        <taxon>organismal metagenomes</taxon>
    </lineage>
</organism>
<gene>
    <name evidence="2" type="ORF">EZS27_023853</name>
</gene>
<evidence type="ECO:0000313" key="2">
    <source>
        <dbReference type="EMBL" id="KAA6327134.1"/>
    </source>
</evidence>
<evidence type="ECO:0000256" key="1">
    <source>
        <dbReference type="SAM" id="Phobius"/>
    </source>
</evidence>
<dbReference type="EMBL" id="SNRY01002043">
    <property type="protein sequence ID" value="KAA6327134.1"/>
    <property type="molecule type" value="Genomic_DNA"/>
</dbReference>
<dbReference type="AlphaFoldDB" id="A0A5J4R1B7"/>
<proteinExistence type="predicted"/>
<keyword evidence="1" id="KW-1133">Transmembrane helix</keyword>
<protein>
    <submittedName>
        <fullName evidence="2">Uncharacterized protein</fullName>
    </submittedName>
</protein>